<gene>
    <name evidence="1" type="ORF">C7450_101806</name>
</gene>
<organism evidence="1 2">
    <name type="scientific">Chelatococcus asaccharovorans</name>
    <dbReference type="NCBI Taxonomy" id="28210"/>
    <lineage>
        <taxon>Bacteria</taxon>
        <taxon>Pseudomonadati</taxon>
        <taxon>Pseudomonadota</taxon>
        <taxon>Alphaproteobacteria</taxon>
        <taxon>Hyphomicrobiales</taxon>
        <taxon>Chelatococcaceae</taxon>
        <taxon>Chelatococcus</taxon>
    </lineage>
</organism>
<sequence>MVLVELLNLTFDLAPHVWRDSNVKFRSTRPVRLR</sequence>
<protein>
    <submittedName>
        <fullName evidence="1">Uncharacterized protein</fullName>
    </submittedName>
</protein>
<evidence type="ECO:0000313" key="2">
    <source>
        <dbReference type="Proteomes" id="UP000248021"/>
    </source>
</evidence>
<dbReference type="AlphaFoldDB" id="A0A2V3UI48"/>
<comment type="caution">
    <text evidence="1">The sequence shown here is derived from an EMBL/GenBank/DDBJ whole genome shotgun (WGS) entry which is preliminary data.</text>
</comment>
<name>A0A2V3UI48_9HYPH</name>
<evidence type="ECO:0000313" key="1">
    <source>
        <dbReference type="EMBL" id="PXW65045.1"/>
    </source>
</evidence>
<dbReference type="Proteomes" id="UP000248021">
    <property type="component" value="Unassembled WGS sequence"/>
</dbReference>
<proteinExistence type="predicted"/>
<dbReference type="EMBL" id="QJJK01000001">
    <property type="protein sequence ID" value="PXW65045.1"/>
    <property type="molecule type" value="Genomic_DNA"/>
</dbReference>
<keyword evidence="2" id="KW-1185">Reference proteome</keyword>
<reference evidence="1 2" key="1">
    <citation type="submission" date="2018-05" db="EMBL/GenBank/DDBJ databases">
        <title>Genomic Encyclopedia of Type Strains, Phase IV (KMG-IV): sequencing the most valuable type-strain genomes for metagenomic binning, comparative biology and taxonomic classification.</title>
        <authorList>
            <person name="Goeker M."/>
        </authorList>
    </citation>
    <scope>NUCLEOTIDE SEQUENCE [LARGE SCALE GENOMIC DNA]</scope>
    <source>
        <strain evidence="1 2">DSM 6462</strain>
    </source>
</reference>
<accession>A0A2V3UI48</accession>